<dbReference type="EC" id="2.6.1.16" evidence="3"/>
<dbReference type="PROSITE" id="PS51464">
    <property type="entry name" value="SIS"/>
    <property type="match status" value="2"/>
</dbReference>
<dbReference type="EMBL" id="LN824141">
    <property type="protein sequence ID" value="CEP78811.1"/>
    <property type="molecule type" value="Genomic_DNA"/>
</dbReference>
<organism evidence="3 4">
    <name type="scientific">Defluviitoga tunisiensis</name>
    <dbReference type="NCBI Taxonomy" id="1006576"/>
    <lineage>
        <taxon>Bacteria</taxon>
        <taxon>Thermotogati</taxon>
        <taxon>Thermotogota</taxon>
        <taxon>Thermotogae</taxon>
        <taxon>Petrotogales</taxon>
        <taxon>Petrotogaceae</taxon>
        <taxon>Defluviitoga</taxon>
    </lineage>
</organism>
<dbReference type="AlphaFoldDB" id="A0A0C7NLR0"/>
<dbReference type="PATRIC" id="fig|1006576.9.peg.1517"/>
<reference evidence="4" key="1">
    <citation type="submission" date="2014-11" db="EMBL/GenBank/DDBJ databases">
        <authorList>
            <person name="Wibberg D."/>
        </authorList>
    </citation>
    <scope>NUCLEOTIDE SEQUENCE [LARGE SCALE GENOMIC DNA]</scope>
    <source>
        <strain evidence="4">L3</strain>
    </source>
</reference>
<dbReference type="InterPro" id="IPR035490">
    <property type="entry name" value="GlmS/FrlB_SIS"/>
</dbReference>
<keyword evidence="4" id="KW-1185">Reference proteome</keyword>
<dbReference type="Gene3D" id="3.40.50.10490">
    <property type="entry name" value="Glucose-6-phosphate isomerase like protein, domain 1"/>
    <property type="match status" value="2"/>
</dbReference>
<dbReference type="RefSeq" id="WP_045088188.1">
    <property type="nucleotide sequence ID" value="NZ_LN824141.1"/>
</dbReference>
<dbReference type="InterPro" id="IPR035466">
    <property type="entry name" value="GlmS/AgaS_SIS"/>
</dbReference>
<proteinExistence type="predicted"/>
<gene>
    <name evidence="3" type="primary">nagB3</name>
    <name evidence="3" type="ORF">DTL3_1520</name>
</gene>
<sequence>MSYTLDEIIRIPGMLENLKNVKFNFLKDTNYLFVGCGSSYNLGFITKTLLNLNGYKADVVTSGHVMLFNKVPKSDIAILITRTGETTETVKAAQIIKNAGIKTIGITCTKNSTISKICDDSIILDFAEEKSVVMTGSFVLILAMFVNGIKYHDFSEESQKVLDLSDKIINTINLGKYEHFVFLGYDENLGVSKEGALKLQEMALQYVEYHEPLEYRHGPISRLTEKTLVVINSKDTAEEKKLIKDIKKLGATTLEISFEGDISVPNLNGFEVPLRLIPIQYLGYKKAIQMGYNPDTPKNLSKSVKLE</sequence>
<dbReference type="GO" id="GO:0097367">
    <property type="term" value="F:carbohydrate derivative binding"/>
    <property type="evidence" value="ECO:0007669"/>
    <property type="project" value="InterPro"/>
</dbReference>
<dbReference type="GO" id="GO:1901135">
    <property type="term" value="P:carbohydrate derivative metabolic process"/>
    <property type="evidence" value="ECO:0007669"/>
    <property type="project" value="InterPro"/>
</dbReference>
<dbReference type="GO" id="GO:0004360">
    <property type="term" value="F:glutamine-fructose-6-phosphate transaminase (isomerizing) activity"/>
    <property type="evidence" value="ECO:0007669"/>
    <property type="project" value="UniProtKB-EC"/>
</dbReference>
<feature type="domain" description="SIS" evidence="2">
    <location>
        <begin position="168"/>
        <end position="297"/>
    </location>
</feature>
<dbReference type="Proteomes" id="UP000032809">
    <property type="component" value="Chromosome I"/>
</dbReference>
<keyword evidence="3" id="KW-0032">Aminotransferase</keyword>
<dbReference type="InterPro" id="IPR046348">
    <property type="entry name" value="SIS_dom_sf"/>
</dbReference>
<keyword evidence="1" id="KW-0677">Repeat</keyword>
<dbReference type="PANTHER" id="PTHR10937">
    <property type="entry name" value="GLUCOSAMINE--FRUCTOSE-6-PHOSPHATE AMINOTRANSFERASE, ISOMERIZING"/>
    <property type="match status" value="1"/>
</dbReference>
<evidence type="ECO:0000256" key="1">
    <source>
        <dbReference type="ARBA" id="ARBA00022737"/>
    </source>
</evidence>
<feature type="domain" description="SIS" evidence="2">
    <location>
        <begin position="14"/>
        <end position="155"/>
    </location>
</feature>
<dbReference type="OrthoDB" id="9779207at2"/>
<name>A0A0C7NLR0_DEFTU</name>
<keyword evidence="3" id="KW-0808">Transferase</keyword>
<dbReference type="Pfam" id="PF01380">
    <property type="entry name" value="SIS"/>
    <property type="match status" value="1"/>
</dbReference>
<dbReference type="CDD" id="cd05009">
    <property type="entry name" value="SIS_GlmS_GlmD_2"/>
    <property type="match status" value="1"/>
</dbReference>
<dbReference type="PANTHER" id="PTHR10937:SF4">
    <property type="entry name" value="GLUCOSAMINE-6-PHOSPHATE DEAMINASE"/>
    <property type="match status" value="1"/>
</dbReference>
<dbReference type="HOGENOM" id="CLU_012520_2_0_0"/>
<dbReference type="STRING" id="1006576.DTL3_1520"/>
<evidence type="ECO:0000259" key="2">
    <source>
        <dbReference type="PROSITE" id="PS51464"/>
    </source>
</evidence>
<dbReference type="CDD" id="cd05008">
    <property type="entry name" value="SIS_GlmS_GlmD_1"/>
    <property type="match status" value="1"/>
</dbReference>
<dbReference type="KEGG" id="dtn:DTL3_1520"/>
<evidence type="ECO:0000313" key="3">
    <source>
        <dbReference type="EMBL" id="CEP78811.1"/>
    </source>
</evidence>
<evidence type="ECO:0000313" key="4">
    <source>
        <dbReference type="Proteomes" id="UP000032809"/>
    </source>
</evidence>
<dbReference type="InterPro" id="IPR001347">
    <property type="entry name" value="SIS_dom"/>
</dbReference>
<accession>A0A0C7NLR0</accession>
<protein>
    <submittedName>
        <fullName evidence="3">Glucosamine-fructose-6-phosphateaminotransferase</fullName>
        <ecNumber evidence="3">2.6.1.16</ecNumber>
    </submittedName>
</protein>
<dbReference type="SUPFAM" id="SSF53697">
    <property type="entry name" value="SIS domain"/>
    <property type="match status" value="1"/>
</dbReference>